<evidence type="ECO:0000256" key="4">
    <source>
        <dbReference type="ARBA" id="ARBA00022813"/>
    </source>
</evidence>
<keyword evidence="9" id="KW-0548">Nucleotidyltransferase</keyword>
<dbReference type="InterPro" id="IPR050077">
    <property type="entry name" value="LexA_repressor"/>
</dbReference>
<gene>
    <name evidence="9" type="primary">umuD</name>
    <name evidence="9" type="ORF">KC571_00040</name>
</gene>
<sequence>MDIPSVSIYLQPVAAGFPSPADDFVENTLDLNEHLIRHPVATFLVRAVGDSMIGAQITSDDILIVDRSLTPRPHDIVIAVIDGSFTVKRLRQKNNAFVLAAENPDYPDITISEGDDAVVWGVVTWVLHQAK</sequence>
<dbReference type="GO" id="GO:0006281">
    <property type="term" value="P:DNA repair"/>
    <property type="evidence" value="ECO:0007669"/>
    <property type="project" value="UniProtKB-KW"/>
</dbReference>
<proteinExistence type="inferred from homology"/>
<protein>
    <submittedName>
        <fullName evidence="9">Translesion error-prone DNA polymerase V autoproteolytic subunit</fullName>
        <ecNumber evidence="9">2.7.7.7</ecNumber>
    </submittedName>
</protein>
<evidence type="ECO:0000256" key="7">
    <source>
        <dbReference type="RuleBase" id="RU003991"/>
    </source>
</evidence>
<dbReference type="EMBL" id="JAGQKX010000001">
    <property type="protein sequence ID" value="MCA9389776.1"/>
    <property type="molecule type" value="Genomic_DNA"/>
</dbReference>
<dbReference type="Pfam" id="PF00717">
    <property type="entry name" value="Peptidase_S24"/>
    <property type="match status" value="1"/>
</dbReference>
<keyword evidence="3 7" id="KW-0378">Hydrolase</keyword>
<evidence type="ECO:0000259" key="8">
    <source>
        <dbReference type="Pfam" id="PF00717"/>
    </source>
</evidence>
<evidence type="ECO:0000256" key="3">
    <source>
        <dbReference type="ARBA" id="ARBA00022801"/>
    </source>
</evidence>
<comment type="caution">
    <text evidence="9">The sequence shown here is derived from an EMBL/GenBank/DDBJ whole genome shotgun (WGS) entry which is preliminary data.</text>
</comment>
<dbReference type="GO" id="GO:0016787">
    <property type="term" value="F:hydrolase activity"/>
    <property type="evidence" value="ECO:0007669"/>
    <property type="project" value="UniProtKB-KW"/>
</dbReference>
<dbReference type="GO" id="GO:0006355">
    <property type="term" value="P:regulation of DNA-templated transcription"/>
    <property type="evidence" value="ECO:0007669"/>
    <property type="project" value="InterPro"/>
</dbReference>
<dbReference type="InterPro" id="IPR036286">
    <property type="entry name" value="LexA/Signal_pep-like_sf"/>
</dbReference>
<keyword evidence="5" id="KW-0234">DNA repair</keyword>
<evidence type="ECO:0000256" key="2">
    <source>
        <dbReference type="ARBA" id="ARBA00022763"/>
    </source>
</evidence>
<evidence type="ECO:0000313" key="9">
    <source>
        <dbReference type="EMBL" id="MCA9389776.1"/>
    </source>
</evidence>
<dbReference type="GO" id="GO:0003677">
    <property type="term" value="F:DNA binding"/>
    <property type="evidence" value="ECO:0007669"/>
    <property type="project" value="InterPro"/>
</dbReference>
<dbReference type="InterPro" id="IPR006197">
    <property type="entry name" value="Peptidase_S24_LexA"/>
</dbReference>
<dbReference type="GO" id="GO:0003887">
    <property type="term" value="F:DNA-directed DNA polymerase activity"/>
    <property type="evidence" value="ECO:0007669"/>
    <property type="project" value="UniProtKB-EC"/>
</dbReference>
<dbReference type="Gene3D" id="2.10.109.10">
    <property type="entry name" value="Umud Fragment, subunit A"/>
    <property type="match status" value="1"/>
</dbReference>
<evidence type="ECO:0000313" key="10">
    <source>
        <dbReference type="Proteomes" id="UP000701698"/>
    </source>
</evidence>
<dbReference type="PRINTS" id="PR00726">
    <property type="entry name" value="LEXASERPTASE"/>
</dbReference>
<dbReference type="Proteomes" id="UP000701698">
    <property type="component" value="Unassembled WGS sequence"/>
</dbReference>
<dbReference type="PANTHER" id="PTHR33516">
    <property type="entry name" value="LEXA REPRESSOR"/>
    <property type="match status" value="1"/>
</dbReference>
<dbReference type="PANTHER" id="PTHR33516:SF2">
    <property type="entry name" value="LEXA REPRESSOR-RELATED"/>
    <property type="match status" value="1"/>
</dbReference>
<evidence type="ECO:0000256" key="5">
    <source>
        <dbReference type="ARBA" id="ARBA00023204"/>
    </source>
</evidence>
<dbReference type="EC" id="2.7.7.7" evidence="9"/>
<reference evidence="9" key="1">
    <citation type="submission" date="2020-04" db="EMBL/GenBank/DDBJ databases">
        <authorList>
            <person name="Zhang T."/>
        </authorList>
    </citation>
    <scope>NUCLEOTIDE SEQUENCE</scope>
    <source>
        <strain evidence="9">HKST-UBA01</strain>
    </source>
</reference>
<dbReference type="AlphaFoldDB" id="A0A955LFY6"/>
<accession>A0A955LFY6</accession>
<evidence type="ECO:0000256" key="6">
    <source>
        <dbReference type="ARBA" id="ARBA00023236"/>
    </source>
</evidence>
<dbReference type="InterPro" id="IPR039418">
    <property type="entry name" value="LexA-like"/>
</dbReference>
<organism evidence="9 10">
    <name type="scientific">candidate division WWE3 bacterium</name>
    <dbReference type="NCBI Taxonomy" id="2053526"/>
    <lineage>
        <taxon>Bacteria</taxon>
        <taxon>Katanobacteria</taxon>
    </lineage>
</organism>
<keyword evidence="6" id="KW-0742">SOS response</keyword>
<feature type="domain" description="Peptidase S24/S26A/S26B/S26C" evidence="8">
    <location>
        <begin position="9"/>
        <end position="123"/>
    </location>
</feature>
<keyword evidence="4 7" id="KW-0068">Autocatalytic cleavage</keyword>
<reference evidence="9" key="2">
    <citation type="journal article" date="2021" name="Microbiome">
        <title>Successional dynamics and alternative stable states in a saline activated sludge microbial community over 9 years.</title>
        <authorList>
            <person name="Wang Y."/>
            <person name="Ye J."/>
            <person name="Ju F."/>
            <person name="Liu L."/>
            <person name="Boyd J.A."/>
            <person name="Deng Y."/>
            <person name="Parks D.H."/>
            <person name="Jiang X."/>
            <person name="Yin X."/>
            <person name="Woodcroft B.J."/>
            <person name="Tyson G.W."/>
            <person name="Hugenholtz P."/>
            <person name="Polz M.F."/>
            <person name="Zhang T."/>
        </authorList>
    </citation>
    <scope>NUCLEOTIDE SEQUENCE</scope>
    <source>
        <strain evidence="9">HKST-UBA01</strain>
    </source>
</reference>
<dbReference type="InterPro" id="IPR015927">
    <property type="entry name" value="Peptidase_S24_S26A/B/C"/>
</dbReference>
<dbReference type="SUPFAM" id="SSF51306">
    <property type="entry name" value="LexA/Signal peptidase"/>
    <property type="match status" value="1"/>
</dbReference>
<dbReference type="GO" id="GO:0009432">
    <property type="term" value="P:SOS response"/>
    <property type="evidence" value="ECO:0007669"/>
    <property type="project" value="UniProtKB-KW"/>
</dbReference>
<evidence type="ECO:0000256" key="1">
    <source>
        <dbReference type="ARBA" id="ARBA00007484"/>
    </source>
</evidence>
<comment type="similarity">
    <text evidence="1 7">Belongs to the peptidase S24 family.</text>
</comment>
<keyword evidence="2" id="KW-0227">DNA damage</keyword>
<dbReference type="CDD" id="cd06529">
    <property type="entry name" value="S24_LexA-like"/>
    <property type="match status" value="1"/>
</dbReference>
<name>A0A955LFY6_UNCKA</name>
<keyword evidence="9" id="KW-0808">Transferase</keyword>
<dbReference type="NCBIfam" id="NF007621">
    <property type="entry name" value="PRK10276.1"/>
    <property type="match status" value="1"/>
</dbReference>